<accession>Q0UCF9</accession>
<evidence type="ECO:0000313" key="6">
    <source>
        <dbReference type="Proteomes" id="UP000001055"/>
    </source>
</evidence>
<protein>
    <submittedName>
        <fullName evidence="5">Uncharacterized protein</fullName>
    </submittedName>
</protein>
<evidence type="ECO:0000313" key="5">
    <source>
        <dbReference type="EMBL" id="EAT81949.2"/>
    </source>
</evidence>
<feature type="compositionally biased region" description="Low complexity" evidence="4">
    <location>
        <begin position="12"/>
        <end position="28"/>
    </location>
</feature>
<dbReference type="STRING" id="321614.Q0UCF9"/>
<dbReference type="RefSeq" id="XP_001800823.1">
    <property type="nucleotide sequence ID" value="XM_001800771.1"/>
</dbReference>
<dbReference type="InterPro" id="IPR008555">
    <property type="entry name" value="SIKE"/>
</dbReference>
<dbReference type="eggNOG" id="ENOG502S1AV">
    <property type="taxonomic scope" value="Eukaryota"/>
</dbReference>
<feature type="region of interest" description="Disordered" evidence="4">
    <location>
        <begin position="1"/>
        <end position="64"/>
    </location>
</feature>
<dbReference type="Proteomes" id="UP000001055">
    <property type="component" value="Unassembled WGS sequence"/>
</dbReference>
<dbReference type="EMBL" id="CH445341">
    <property type="protein sequence ID" value="EAT81949.2"/>
    <property type="molecule type" value="Genomic_DNA"/>
</dbReference>
<keyword evidence="2 3" id="KW-0175">Coiled coil</keyword>
<evidence type="ECO:0000256" key="4">
    <source>
        <dbReference type="SAM" id="MobiDB-lite"/>
    </source>
</evidence>
<feature type="compositionally biased region" description="Polar residues" evidence="4">
    <location>
        <begin position="38"/>
        <end position="52"/>
    </location>
</feature>
<organism evidence="5 6">
    <name type="scientific">Phaeosphaeria nodorum (strain SN15 / ATCC MYA-4574 / FGSC 10173)</name>
    <name type="common">Glume blotch fungus</name>
    <name type="synonym">Parastagonospora nodorum</name>
    <dbReference type="NCBI Taxonomy" id="321614"/>
    <lineage>
        <taxon>Eukaryota</taxon>
        <taxon>Fungi</taxon>
        <taxon>Dikarya</taxon>
        <taxon>Ascomycota</taxon>
        <taxon>Pezizomycotina</taxon>
        <taxon>Dothideomycetes</taxon>
        <taxon>Pleosporomycetidae</taxon>
        <taxon>Pleosporales</taxon>
        <taxon>Pleosporineae</taxon>
        <taxon>Phaeosphaeriaceae</taxon>
        <taxon>Parastagonospora</taxon>
    </lineage>
</organism>
<feature type="coiled-coil region" evidence="3">
    <location>
        <begin position="226"/>
        <end position="253"/>
    </location>
</feature>
<sequence length="289" mass="31919">MNNYSFLSSDSNPNNPNLPQNMQQNMQPRAPPSPSPSQAGSQYNGNGAQQNGIPMVNGLPSGGQQTDMNHLWAVVQQLSQVLEDNKQQTIGIVNGVNAVRARAAEEGGPVNGTFRQVNGELDAATRNAEIAHLQSQLTQTQNHLASLTSSNSALQSLLTDYENALTLLLDKLRPYAYNQTSSILALHKHYQRLLEEERGVSMQLRLEHAEWQAGLGRVADYARTALKTQGESEEELRREIRGLKEENRVLRGLCGWEEREEEDEDQATFLPLFKSGNVVFELGGGIGTR</sequence>
<evidence type="ECO:0000256" key="3">
    <source>
        <dbReference type="SAM" id="Coils"/>
    </source>
</evidence>
<dbReference type="PANTHER" id="PTHR39472:SF1">
    <property type="entry name" value="EXPRESSED PROTEIN"/>
    <property type="match status" value="1"/>
</dbReference>
<proteinExistence type="inferred from homology"/>
<dbReference type="Pfam" id="PF05769">
    <property type="entry name" value="SIKE"/>
    <property type="match status" value="1"/>
</dbReference>
<comment type="similarity">
    <text evidence="1">Belongs to the SIKE family.</text>
</comment>
<dbReference type="PANTHER" id="PTHR39472">
    <property type="entry name" value="EXPRESSED PROTEIN"/>
    <property type="match status" value="1"/>
</dbReference>
<name>Q0UCF9_PHANO</name>
<evidence type="ECO:0000256" key="1">
    <source>
        <dbReference type="ARBA" id="ARBA00005537"/>
    </source>
</evidence>
<gene>
    <name evidence="5" type="ORF">SNOG_10555</name>
</gene>
<reference evidence="6" key="1">
    <citation type="journal article" date="2007" name="Plant Cell">
        <title>Dothideomycete-plant interactions illuminated by genome sequencing and EST analysis of the wheat pathogen Stagonospora nodorum.</title>
        <authorList>
            <person name="Hane J.K."/>
            <person name="Lowe R.G."/>
            <person name="Solomon P.S."/>
            <person name="Tan K.C."/>
            <person name="Schoch C.L."/>
            <person name="Spatafora J.W."/>
            <person name="Crous P.W."/>
            <person name="Kodira C."/>
            <person name="Birren B.W."/>
            <person name="Galagan J.E."/>
            <person name="Torriani S.F."/>
            <person name="McDonald B.A."/>
            <person name="Oliver R.P."/>
        </authorList>
    </citation>
    <scope>NUCLEOTIDE SEQUENCE [LARGE SCALE GENOMIC DNA]</scope>
    <source>
        <strain evidence="6">SN15 / ATCC MYA-4574 / FGSC 10173</strain>
    </source>
</reference>
<dbReference type="HOGENOM" id="CLU_071348_0_0_1"/>
<evidence type="ECO:0000256" key="2">
    <source>
        <dbReference type="ARBA" id="ARBA00023054"/>
    </source>
</evidence>
<dbReference type="InParanoid" id="Q0UCF9"/>
<dbReference type="VEuPathDB" id="FungiDB:JI435_105550"/>
<feature type="compositionally biased region" description="Polar residues" evidence="4">
    <location>
        <begin position="1"/>
        <end position="11"/>
    </location>
</feature>
<dbReference type="KEGG" id="pno:SNOG_10555"/>
<dbReference type="GeneID" id="5977730"/>
<dbReference type="AlphaFoldDB" id="Q0UCF9"/>